<organism evidence="1 2">
    <name type="scientific">Passalora fulva</name>
    <name type="common">Tomato leaf mold</name>
    <name type="synonym">Cladosporium fulvum</name>
    <dbReference type="NCBI Taxonomy" id="5499"/>
    <lineage>
        <taxon>Eukaryota</taxon>
        <taxon>Fungi</taxon>
        <taxon>Dikarya</taxon>
        <taxon>Ascomycota</taxon>
        <taxon>Pezizomycotina</taxon>
        <taxon>Dothideomycetes</taxon>
        <taxon>Dothideomycetidae</taxon>
        <taxon>Mycosphaerellales</taxon>
        <taxon>Mycosphaerellaceae</taxon>
        <taxon>Fulvia</taxon>
    </lineage>
</organism>
<evidence type="ECO:0000313" key="2">
    <source>
        <dbReference type="Proteomes" id="UP000756132"/>
    </source>
</evidence>
<dbReference type="KEGG" id="ffu:CLAFUR5_11266"/>
<dbReference type="RefSeq" id="XP_047765254.1">
    <property type="nucleotide sequence ID" value="XM_047910414.1"/>
</dbReference>
<dbReference type="OrthoDB" id="10472438at2759"/>
<accession>A0A9Q8USK2</accession>
<sequence length="265" mass="29884">MPATLAEILADRAYEQVMNSLKVIGSTPCPAGHDTVFCSCPAAMAQMNPTKDIIAKRLYYLMILDLILLSKEHAWNYIGDKASHDAFTAAEGLTPKHFLRQLIQDHQIISKMIAPAHKLKTTIEATLSLWTARTRQWRERYGNIQTALCKWPDDAYPEAGPIRSMPHTEATRNANVGDMIMVPELTPIESFEHFDGEHGFEVWMTKLDPRDGKGRTPYGVCVEEVELCHPGCEVGRKLYEEKLESAAKKVLPELEARQGQVPFMY</sequence>
<evidence type="ECO:0000313" key="1">
    <source>
        <dbReference type="EMBL" id="UJO20888.1"/>
    </source>
</evidence>
<gene>
    <name evidence="1" type="ORF">CLAFUR5_11266</name>
</gene>
<name>A0A9Q8USK2_PASFU</name>
<keyword evidence="2" id="KW-1185">Reference proteome</keyword>
<protein>
    <submittedName>
        <fullName evidence="1">Uncharacterized protein</fullName>
    </submittedName>
</protein>
<reference evidence="1" key="2">
    <citation type="journal article" date="2022" name="Microb. Genom.">
        <title>A chromosome-scale genome assembly of the tomato pathogen Cladosporium fulvum reveals a compartmentalized genome architecture and the presence of a dispensable chromosome.</title>
        <authorList>
            <person name="Zaccaron A.Z."/>
            <person name="Chen L.H."/>
            <person name="Samaras A."/>
            <person name="Stergiopoulos I."/>
        </authorList>
    </citation>
    <scope>NUCLEOTIDE SEQUENCE</scope>
    <source>
        <strain evidence="1">Race5_Kim</strain>
    </source>
</reference>
<dbReference type="Proteomes" id="UP000756132">
    <property type="component" value="Chromosome 8"/>
</dbReference>
<dbReference type="EMBL" id="CP090170">
    <property type="protein sequence ID" value="UJO20888.1"/>
    <property type="molecule type" value="Genomic_DNA"/>
</dbReference>
<reference evidence="1" key="1">
    <citation type="submission" date="2021-12" db="EMBL/GenBank/DDBJ databases">
        <authorList>
            <person name="Zaccaron A."/>
            <person name="Stergiopoulos I."/>
        </authorList>
    </citation>
    <scope>NUCLEOTIDE SEQUENCE</scope>
    <source>
        <strain evidence="1">Race5_Kim</strain>
    </source>
</reference>
<dbReference type="AlphaFoldDB" id="A0A9Q8USK2"/>
<dbReference type="GeneID" id="71991144"/>
<proteinExistence type="predicted"/>